<dbReference type="AlphaFoldDB" id="A0A6N7WH52"/>
<gene>
    <name evidence="2" type="ORF">FYJ45_12110</name>
</gene>
<feature type="domain" description="HTH cro/C1-type" evidence="1">
    <location>
        <begin position="10"/>
        <end position="64"/>
    </location>
</feature>
<dbReference type="GO" id="GO:0003677">
    <property type="term" value="F:DNA binding"/>
    <property type="evidence" value="ECO:0007669"/>
    <property type="project" value="InterPro"/>
</dbReference>
<proteinExistence type="predicted"/>
<reference evidence="2 3" key="1">
    <citation type="submission" date="2019-08" db="EMBL/GenBank/DDBJ databases">
        <title>In-depth cultivation of the pig gut microbiome towards novel bacterial diversity and tailored functional studies.</title>
        <authorList>
            <person name="Wylensek D."/>
            <person name="Hitch T.C.A."/>
            <person name="Clavel T."/>
        </authorList>
    </citation>
    <scope>NUCLEOTIDE SEQUENCE [LARGE SCALE GENOMIC DNA]</scope>
    <source>
        <strain evidence="2 3">WCA-389-WT-23B</strain>
    </source>
</reference>
<dbReference type="InterPro" id="IPR010982">
    <property type="entry name" value="Lambda_DNA-bd_dom_sf"/>
</dbReference>
<evidence type="ECO:0000313" key="3">
    <source>
        <dbReference type="Proteomes" id="UP000436047"/>
    </source>
</evidence>
<dbReference type="Gene3D" id="1.10.260.40">
    <property type="entry name" value="lambda repressor-like DNA-binding domains"/>
    <property type="match status" value="1"/>
</dbReference>
<evidence type="ECO:0000313" key="2">
    <source>
        <dbReference type="EMBL" id="MSS89014.1"/>
    </source>
</evidence>
<dbReference type="PROSITE" id="PS50943">
    <property type="entry name" value="HTH_CROC1"/>
    <property type="match status" value="1"/>
</dbReference>
<dbReference type="RefSeq" id="WP_154464783.1">
    <property type="nucleotide sequence ID" value="NZ_VUMI01000017.1"/>
</dbReference>
<dbReference type="GeneID" id="86053795"/>
<sequence>MDEEFIRNRITELRLKKGESEYQMSLALGQNRSYIQGISSGRSLPSMAQFLKICDYFEITPLQFFDTEAVNPQLIRKAMNGMRKLKDEDLIMLIGFINRLQSDD</sequence>
<protein>
    <submittedName>
        <fullName evidence="2">Helix-turn-helix transcriptional regulator</fullName>
    </submittedName>
</protein>
<dbReference type="EMBL" id="VUMI01000017">
    <property type="protein sequence ID" value="MSS89014.1"/>
    <property type="molecule type" value="Genomic_DNA"/>
</dbReference>
<name>A0A6N7WH52_9FIRM</name>
<dbReference type="SUPFAM" id="SSF47413">
    <property type="entry name" value="lambda repressor-like DNA-binding domains"/>
    <property type="match status" value="1"/>
</dbReference>
<dbReference type="Proteomes" id="UP000436047">
    <property type="component" value="Unassembled WGS sequence"/>
</dbReference>
<accession>A0A6N7WH52</accession>
<evidence type="ECO:0000259" key="1">
    <source>
        <dbReference type="PROSITE" id="PS50943"/>
    </source>
</evidence>
<dbReference type="CDD" id="cd00093">
    <property type="entry name" value="HTH_XRE"/>
    <property type="match status" value="1"/>
</dbReference>
<organism evidence="2 3">
    <name type="scientific">Eisenbergiella porci</name>
    <dbReference type="NCBI Taxonomy" id="2652274"/>
    <lineage>
        <taxon>Bacteria</taxon>
        <taxon>Bacillati</taxon>
        <taxon>Bacillota</taxon>
        <taxon>Clostridia</taxon>
        <taxon>Lachnospirales</taxon>
        <taxon>Lachnospiraceae</taxon>
        <taxon>Eisenbergiella</taxon>
    </lineage>
</organism>
<dbReference type="InterPro" id="IPR001387">
    <property type="entry name" value="Cro/C1-type_HTH"/>
</dbReference>
<dbReference type="SMART" id="SM00530">
    <property type="entry name" value="HTH_XRE"/>
    <property type="match status" value="1"/>
</dbReference>
<keyword evidence="3" id="KW-1185">Reference proteome</keyword>
<comment type="caution">
    <text evidence="2">The sequence shown here is derived from an EMBL/GenBank/DDBJ whole genome shotgun (WGS) entry which is preliminary data.</text>
</comment>